<name>A0A067C2M9_SAPPC</name>
<organism evidence="1 2">
    <name type="scientific">Saprolegnia parasitica (strain CBS 223.65)</name>
    <dbReference type="NCBI Taxonomy" id="695850"/>
    <lineage>
        <taxon>Eukaryota</taxon>
        <taxon>Sar</taxon>
        <taxon>Stramenopiles</taxon>
        <taxon>Oomycota</taxon>
        <taxon>Saprolegniomycetes</taxon>
        <taxon>Saprolegniales</taxon>
        <taxon>Saprolegniaceae</taxon>
        <taxon>Saprolegnia</taxon>
    </lineage>
</organism>
<protein>
    <recommendedName>
        <fullName evidence="3">Receptor L-domain domain-containing protein</fullName>
    </recommendedName>
</protein>
<evidence type="ECO:0000313" key="1">
    <source>
        <dbReference type="EMBL" id="KDO24753.1"/>
    </source>
</evidence>
<proteinExistence type="predicted"/>
<keyword evidence="2" id="KW-1185">Reference proteome</keyword>
<dbReference type="KEGG" id="spar:SPRG_09615"/>
<dbReference type="GeneID" id="24131769"/>
<evidence type="ECO:0000313" key="2">
    <source>
        <dbReference type="Proteomes" id="UP000030745"/>
    </source>
</evidence>
<evidence type="ECO:0008006" key="3">
    <source>
        <dbReference type="Google" id="ProtNLM"/>
    </source>
</evidence>
<dbReference type="VEuPathDB" id="FungiDB:SPRG_09615"/>
<accession>A0A067C2M9</accession>
<reference evidence="1 2" key="1">
    <citation type="journal article" date="2013" name="PLoS Genet.">
        <title>Distinctive expansion of potential virulence genes in the genome of the oomycete fish pathogen Saprolegnia parasitica.</title>
        <authorList>
            <person name="Jiang R.H."/>
            <person name="de Bruijn I."/>
            <person name="Haas B.J."/>
            <person name="Belmonte R."/>
            <person name="Lobach L."/>
            <person name="Christie J."/>
            <person name="van den Ackerveken G."/>
            <person name="Bottin A."/>
            <person name="Bulone V."/>
            <person name="Diaz-Moreno S.M."/>
            <person name="Dumas B."/>
            <person name="Fan L."/>
            <person name="Gaulin E."/>
            <person name="Govers F."/>
            <person name="Grenville-Briggs L.J."/>
            <person name="Horner N.R."/>
            <person name="Levin J.Z."/>
            <person name="Mammella M."/>
            <person name="Meijer H.J."/>
            <person name="Morris P."/>
            <person name="Nusbaum C."/>
            <person name="Oome S."/>
            <person name="Phillips A.J."/>
            <person name="van Rooyen D."/>
            <person name="Rzeszutek E."/>
            <person name="Saraiva M."/>
            <person name="Secombes C.J."/>
            <person name="Seidl M.F."/>
            <person name="Snel B."/>
            <person name="Stassen J.H."/>
            <person name="Sykes S."/>
            <person name="Tripathy S."/>
            <person name="van den Berg H."/>
            <person name="Vega-Arreguin J.C."/>
            <person name="Wawra S."/>
            <person name="Young S.K."/>
            <person name="Zeng Q."/>
            <person name="Dieguez-Uribeondo J."/>
            <person name="Russ C."/>
            <person name="Tyler B.M."/>
            <person name="van West P."/>
        </authorList>
    </citation>
    <scope>NUCLEOTIDE SEQUENCE [LARGE SCALE GENOMIC DNA]</scope>
    <source>
        <strain evidence="1 2">CBS 223.65</strain>
    </source>
</reference>
<sequence length="114" mass="12338">MGCAFRSFAATFTCGALYCGDDRACRILDRNCTVGTRYLPISTSLLVVTEPIALVHTLPPIDSITFRGNDLRQLGHVGDQDKLQRATVRALAIIDNPNLGAMVYLPTSLKALSV</sequence>
<dbReference type="Proteomes" id="UP000030745">
    <property type="component" value="Unassembled WGS sequence"/>
</dbReference>
<gene>
    <name evidence="1" type="ORF">SPRG_09615</name>
</gene>
<dbReference type="RefSeq" id="XP_012204431.1">
    <property type="nucleotide sequence ID" value="XM_012349041.1"/>
</dbReference>
<dbReference type="EMBL" id="KK583238">
    <property type="protein sequence ID" value="KDO24753.1"/>
    <property type="molecule type" value="Genomic_DNA"/>
</dbReference>
<dbReference type="AlphaFoldDB" id="A0A067C2M9"/>